<dbReference type="STRING" id="1121322.SAMN02745136_02727"/>
<keyword evidence="3" id="KW-1185">Reference proteome</keyword>
<evidence type="ECO:0000259" key="1">
    <source>
        <dbReference type="Pfam" id="PF07883"/>
    </source>
</evidence>
<dbReference type="RefSeq" id="WP_073276807.1">
    <property type="nucleotide sequence ID" value="NZ_FRAC01000013.1"/>
</dbReference>
<evidence type="ECO:0000313" key="3">
    <source>
        <dbReference type="Proteomes" id="UP000184386"/>
    </source>
</evidence>
<dbReference type="AlphaFoldDB" id="A0A1M6TB72"/>
<name>A0A1M6TB72_9FIRM</name>
<dbReference type="Pfam" id="PF07883">
    <property type="entry name" value="Cupin_2"/>
    <property type="match status" value="1"/>
</dbReference>
<reference evidence="2 3" key="1">
    <citation type="submission" date="2016-11" db="EMBL/GenBank/DDBJ databases">
        <authorList>
            <person name="Jaros S."/>
            <person name="Januszkiewicz K."/>
            <person name="Wedrychowicz H."/>
        </authorList>
    </citation>
    <scope>NUCLEOTIDE SEQUENCE [LARGE SCALE GENOMIC DNA]</scope>
    <source>
        <strain evidence="2 3">DSM 15929</strain>
    </source>
</reference>
<dbReference type="Proteomes" id="UP000184386">
    <property type="component" value="Unassembled WGS sequence"/>
</dbReference>
<dbReference type="CDD" id="cd02238">
    <property type="entry name" value="cupin_KdgF"/>
    <property type="match status" value="1"/>
</dbReference>
<dbReference type="OrthoDB" id="9811153at2"/>
<protein>
    <submittedName>
        <fullName evidence="2">Cupin domain-containing protein</fullName>
    </submittedName>
</protein>
<gene>
    <name evidence="2" type="ORF">SAMN02745136_02727</name>
</gene>
<dbReference type="InterPro" id="IPR052535">
    <property type="entry name" value="Bacilysin_H2HPP_isomerase"/>
</dbReference>
<dbReference type="PANTHER" id="PTHR40112:SF1">
    <property type="entry name" value="H2HPP ISOMERASE"/>
    <property type="match status" value="1"/>
</dbReference>
<dbReference type="InterPro" id="IPR025499">
    <property type="entry name" value="KdgF"/>
</dbReference>
<sequence length="107" mass="12081">MFIYNKDVIAKDCEPGVKRKILSYSEELMMCEITFEKGACGYTHSHPHLQITYIVKGSFEFTIDGEKKIVKAGDSLFMPANSVHGTVALEDGMLVDVFNPMRKDFLI</sequence>
<dbReference type="SUPFAM" id="SSF51182">
    <property type="entry name" value="RmlC-like cupins"/>
    <property type="match status" value="1"/>
</dbReference>
<dbReference type="InterPro" id="IPR014710">
    <property type="entry name" value="RmlC-like_jellyroll"/>
</dbReference>
<dbReference type="InterPro" id="IPR011051">
    <property type="entry name" value="RmlC_Cupin_sf"/>
</dbReference>
<feature type="domain" description="Cupin type-2" evidence="1">
    <location>
        <begin position="33"/>
        <end position="92"/>
    </location>
</feature>
<dbReference type="PANTHER" id="PTHR40112">
    <property type="entry name" value="H2HPP ISOMERASE"/>
    <property type="match status" value="1"/>
</dbReference>
<dbReference type="PIRSF" id="PIRSF029883">
    <property type="entry name" value="KdgF"/>
    <property type="match status" value="1"/>
</dbReference>
<dbReference type="EMBL" id="FRAC01000013">
    <property type="protein sequence ID" value="SHK54221.1"/>
    <property type="molecule type" value="Genomic_DNA"/>
</dbReference>
<dbReference type="InterPro" id="IPR013096">
    <property type="entry name" value="Cupin_2"/>
</dbReference>
<accession>A0A1M6TB72</accession>
<evidence type="ECO:0000313" key="2">
    <source>
        <dbReference type="EMBL" id="SHK54221.1"/>
    </source>
</evidence>
<dbReference type="Gene3D" id="2.60.120.10">
    <property type="entry name" value="Jelly Rolls"/>
    <property type="match status" value="1"/>
</dbReference>
<proteinExistence type="predicted"/>
<organism evidence="2 3">
    <name type="scientific">Anaerocolumna jejuensis DSM 15929</name>
    <dbReference type="NCBI Taxonomy" id="1121322"/>
    <lineage>
        <taxon>Bacteria</taxon>
        <taxon>Bacillati</taxon>
        <taxon>Bacillota</taxon>
        <taxon>Clostridia</taxon>
        <taxon>Lachnospirales</taxon>
        <taxon>Lachnospiraceae</taxon>
        <taxon>Anaerocolumna</taxon>
    </lineage>
</organism>